<gene>
    <name evidence="3" type="ORF">E4633_11945</name>
</gene>
<feature type="region of interest" description="Disordered" evidence="2">
    <location>
        <begin position="515"/>
        <end position="550"/>
    </location>
</feature>
<feature type="compositionally biased region" description="Basic and acidic residues" evidence="2">
    <location>
        <begin position="467"/>
        <end position="490"/>
    </location>
</feature>
<proteinExistence type="predicted"/>
<protein>
    <submittedName>
        <fullName evidence="3">Uncharacterized protein</fullName>
    </submittedName>
</protein>
<comment type="caution">
    <text evidence="3">The sequence shown here is derived from an EMBL/GenBank/DDBJ whole genome shotgun (WGS) entry which is preliminary data.</text>
</comment>
<feature type="coiled-coil region" evidence="1">
    <location>
        <begin position="425"/>
        <end position="452"/>
    </location>
</feature>
<keyword evidence="4" id="KW-1185">Reference proteome</keyword>
<reference evidence="3 4" key="1">
    <citation type="submission" date="2019-04" db="EMBL/GenBank/DDBJ databases">
        <title>Geobacter oryzae sp. nov., ferric-reducing bacteria isolated from paddy soil.</title>
        <authorList>
            <person name="Xu Z."/>
            <person name="Masuda Y."/>
            <person name="Itoh H."/>
            <person name="Senoo K."/>
        </authorList>
    </citation>
    <scope>NUCLEOTIDE SEQUENCE [LARGE SCALE GENOMIC DNA]</scope>
    <source>
        <strain evidence="3 4">Red111</strain>
    </source>
</reference>
<dbReference type="AlphaFoldDB" id="A0A4S1CCD6"/>
<evidence type="ECO:0000313" key="4">
    <source>
        <dbReference type="Proteomes" id="UP000306416"/>
    </source>
</evidence>
<evidence type="ECO:0000256" key="1">
    <source>
        <dbReference type="SAM" id="Coils"/>
    </source>
</evidence>
<evidence type="ECO:0000313" key="3">
    <source>
        <dbReference type="EMBL" id="TGU71054.1"/>
    </source>
</evidence>
<accession>A0A4S1CCD6</accession>
<sequence>MLALDSTIGCIEVAESEVLDLFRSAPVTRSSSPGSRPESMEAHLCAIRKKTLVKVYLTFVVNDRKIFVYTAPGKGTSEAEYSRDLEEALECARAMGFSPERVDLSYSPAMREVVVRNSKILRLPGAKVAAALKQGLAGAPTLPIAQKAQVKEEAPPATTAPTPLLSPAIQAPPASRQEASEPGSQPKAETGKAHQALLAERDALTAQLRQLSLQHQQDAEELSAAREACAALTAEKEAILGQARQTEEELHVKEAKAAQALDEAAGLATRLEALTRQHASTEQEHEAMVENLAQARQDLAQLAEERDAALESERKAGERQRETAAKLEEAHLELERLRREREDASQRLTAVTQEKERQEQELAELRRLLSETEAAQDAAQHRAALLEQQQATAESEPDDLRGELQRIGEERDDALRRATASDEKLGAAEAELADLRHDLADLRRELEQVQAERDQALPAAAPQLEKSPADDWPYRPHLESPKVQQKDDGSRQSPLPLPPNPAFGEVARFEEFNVPQQQEHDWSATPPSSGPTAGADVASPPPGQEEPFFVPLGDLAGGGFHFGADDGAPILFMLESGLSAIEVRNTEDVLELHHSINNAYLSPEGNGGQESCQGYICCLRKEDKKEVFAAIYGTQSKRTRVYLPEEQPQDDDSYVRTVRGAICFAEEVGLMMEPVSLEGSAEKKMERLKRCPALRLVGPA</sequence>
<feature type="region of interest" description="Disordered" evidence="2">
    <location>
        <begin position="455"/>
        <end position="503"/>
    </location>
</feature>
<keyword evidence="1" id="KW-0175">Coiled coil</keyword>
<name>A0A4S1CCD6_9BACT</name>
<evidence type="ECO:0000256" key="2">
    <source>
        <dbReference type="SAM" id="MobiDB-lite"/>
    </source>
</evidence>
<organism evidence="3 4">
    <name type="scientific">Geomonas terrae</name>
    <dbReference type="NCBI Taxonomy" id="2562681"/>
    <lineage>
        <taxon>Bacteria</taxon>
        <taxon>Pseudomonadati</taxon>
        <taxon>Thermodesulfobacteriota</taxon>
        <taxon>Desulfuromonadia</taxon>
        <taxon>Geobacterales</taxon>
        <taxon>Geobacteraceae</taxon>
        <taxon>Geomonas</taxon>
    </lineage>
</organism>
<dbReference type="RefSeq" id="WP_135870493.1">
    <property type="nucleotide sequence ID" value="NZ_SRSC01000003.1"/>
</dbReference>
<feature type="region of interest" description="Disordered" evidence="2">
    <location>
        <begin position="148"/>
        <end position="195"/>
    </location>
</feature>
<dbReference type="SUPFAM" id="SSF57997">
    <property type="entry name" value="Tropomyosin"/>
    <property type="match status" value="1"/>
</dbReference>
<dbReference type="EMBL" id="SRSC01000003">
    <property type="protein sequence ID" value="TGU71054.1"/>
    <property type="molecule type" value="Genomic_DNA"/>
</dbReference>
<dbReference type="Proteomes" id="UP000306416">
    <property type="component" value="Unassembled WGS sequence"/>
</dbReference>